<name>A0A382C491_9ZZZZ</name>
<organism evidence="2">
    <name type="scientific">marine metagenome</name>
    <dbReference type="NCBI Taxonomy" id="408172"/>
    <lineage>
        <taxon>unclassified sequences</taxon>
        <taxon>metagenomes</taxon>
        <taxon>ecological metagenomes</taxon>
    </lineage>
</organism>
<accession>A0A382C491</accession>
<feature type="domain" description="Cytochrome C Planctomycete-type" evidence="1">
    <location>
        <begin position="47"/>
        <end position="103"/>
    </location>
</feature>
<reference evidence="2" key="1">
    <citation type="submission" date="2018-05" db="EMBL/GenBank/DDBJ databases">
        <authorList>
            <person name="Lanie J.A."/>
            <person name="Ng W.-L."/>
            <person name="Kazmierczak K.M."/>
            <person name="Andrzejewski T.M."/>
            <person name="Davidsen T.M."/>
            <person name="Wayne K.J."/>
            <person name="Tettelin H."/>
            <person name="Glass J.I."/>
            <person name="Rusch D."/>
            <person name="Podicherti R."/>
            <person name="Tsui H.-C.T."/>
            <person name="Winkler M.E."/>
        </authorList>
    </citation>
    <scope>NUCLEOTIDE SEQUENCE</scope>
</reference>
<dbReference type="AlphaFoldDB" id="A0A382C491"/>
<dbReference type="PANTHER" id="PTHR35889:SF3">
    <property type="entry name" value="F-BOX DOMAIN-CONTAINING PROTEIN"/>
    <property type="match status" value="1"/>
</dbReference>
<protein>
    <recommendedName>
        <fullName evidence="1">Cytochrome C Planctomycete-type domain-containing protein</fullName>
    </recommendedName>
</protein>
<dbReference type="Pfam" id="PF07635">
    <property type="entry name" value="PSCyt1"/>
    <property type="match status" value="1"/>
</dbReference>
<dbReference type="EMBL" id="UINC01032750">
    <property type="protein sequence ID" value="SVB20925.1"/>
    <property type="molecule type" value="Genomic_DNA"/>
</dbReference>
<dbReference type="InterPro" id="IPR011429">
    <property type="entry name" value="Cyt_c_Planctomycete-type"/>
</dbReference>
<proteinExistence type="predicted"/>
<feature type="non-terminal residue" evidence="2">
    <location>
        <position position="205"/>
    </location>
</feature>
<sequence>MKIFTIVSSSILLCGNAFGAGLEVKEVKRDKPVDFQSEILPILRSNCLACHNRTRSKGEVILETPADIRKGNDDGSFVEPGNAKDSFIFTIAAHLDDPVMPPAKNKVGAKNLKSEELGLLKLWIEQGAKGEMRAAEPVVWQSYRRETPPIYAVAAGPHGRFAAAGRGNQIHLYDATVGKMVTTLADPSLAKHGFYGANDAAHLDV</sequence>
<evidence type="ECO:0000313" key="2">
    <source>
        <dbReference type="EMBL" id="SVB20925.1"/>
    </source>
</evidence>
<gene>
    <name evidence="2" type="ORF">METZ01_LOCUS173779</name>
</gene>
<dbReference type="PANTHER" id="PTHR35889">
    <property type="entry name" value="CYCLOINULO-OLIGOSACCHARIDE FRUCTANOTRANSFERASE-RELATED"/>
    <property type="match status" value="1"/>
</dbReference>
<evidence type="ECO:0000259" key="1">
    <source>
        <dbReference type="Pfam" id="PF07635"/>
    </source>
</evidence>